<protein>
    <submittedName>
        <fullName evidence="2">Uncharacterized protein</fullName>
    </submittedName>
</protein>
<dbReference type="Proteomes" id="UP000287124">
    <property type="component" value="Unassembled WGS sequence"/>
</dbReference>
<proteinExistence type="predicted"/>
<sequence length="558" mass="63604">MTSLSHAQQVADAALLNKFMEQLEQYPLSDFGKAVLKAYRMPSGTARNKEIVAVLKKHGFEGISPDGLEALLHRRPVDVSKIQPPESLGDEKDPTKPEVSFAHFAGAYKVTSAYSPPGWKITVKANNEDKTKGVISWGTKDTHQEFSAKFQSSIQKGGTILYWAVWGDKDAEWWSVQFFGPSGKTLNPSFVGFRHSKENKEHPDRFEGEMIVSKHEPAETWLVICFLIGAFVAGTAYAASRRNQQPGQQVVQSETQEAEARIQEERERREAERRLEIMKEAATHMATTEFLKSWAEPRHKDLIQHLEVKIGNILVKEYQHNKDLQEADYDKPLNEKVRAEVDAMKNTELESYVERGSLKAEEIAERFRRDHGFDISATEIKKLAVERFSRATEYDVISNRYTGLVGDVVDKIRQLADAKITDERIQKAKAEIEERLKMGKELIDSARYQKLAIIITSKGVAEARSGFEADVTERAKYEAEAKEHQKDLEREITKIREDVKIELAKREALVKNLGELEAAVWERAKNQERQKKVNDHSLYEKKMAEGVKRITQRIPIGR</sequence>
<gene>
    <name evidence="2" type="ORF">BHE90_000073</name>
</gene>
<dbReference type="AlphaFoldDB" id="A0A430MBI0"/>
<reference evidence="2 3" key="1">
    <citation type="submission" date="2017-06" db="EMBL/GenBank/DDBJ databases">
        <title>Comparative genomic analysis of Ambrosia Fusariam Clade fungi.</title>
        <authorList>
            <person name="Stajich J.E."/>
            <person name="Carrillo J."/>
            <person name="Kijimoto T."/>
            <person name="Eskalen A."/>
            <person name="O'Donnell K."/>
            <person name="Kasson M."/>
        </authorList>
    </citation>
    <scope>NUCLEOTIDE SEQUENCE [LARGE SCALE GENOMIC DNA]</scope>
    <source>
        <strain evidence="2 3">UCR1854</strain>
    </source>
</reference>
<organism evidence="2 3">
    <name type="scientific">Fusarium euwallaceae</name>
    <dbReference type="NCBI Taxonomy" id="1147111"/>
    <lineage>
        <taxon>Eukaryota</taxon>
        <taxon>Fungi</taxon>
        <taxon>Dikarya</taxon>
        <taxon>Ascomycota</taxon>
        <taxon>Pezizomycotina</taxon>
        <taxon>Sordariomycetes</taxon>
        <taxon>Hypocreomycetidae</taxon>
        <taxon>Hypocreales</taxon>
        <taxon>Nectriaceae</taxon>
        <taxon>Fusarium</taxon>
        <taxon>Fusarium solani species complex</taxon>
    </lineage>
</organism>
<name>A0A430MBI0_9HYPO</name>
<keyword evidence="3" id="KW-1185">Reference proteome</keyword>
<accession>A0A430MBI0</accession>
<evidence type="ECO:0000256" key="1">
    <source>
        <dbReference type="SAM" id="MobiDB-lite"/>
    </source>
</evidence>
<comment type="caution">
    <text evidence="2">The sequence shown here is derived from an EMBL/GenBank/DDBJ whole genome shotgun (WGS) entry which is preliminary data.</text>
</comment>
<evidence type="ECO:0000313" key="3">
    <source>
        <dbReference type="Proteomes" id="UP000287124"/>
    </source>
</evidence>
<feature type="compositionally biased region" description="Polar residues" evidence="1">
    <location>
        <begin position="242"/>
        <end position="255"/>
    </location>
</feature>
<dbReference type="EMBL" id="MIKF01000001">
    <property type="protein sequence ID" value="RTE85332.1"/>
    <property type="molecule type" value="Genomic_DNA"/>
</dbReference>
<evidence type="ECO:0000313" key="2">
    <source>
        <dbReference type="EMBL" id="RTE85332.1"/>
    </source>
</evidence>
<feature type="region of interest" description="Disordered" evidence="1">
    <location>
        <begin position="242"/>
        <end position="266"/>
    </location>
</feature>